<evidence type="ECO:0000259" key="6">
    <source>
        <dbReference type="PROSITE" id="PS50045"/>
    </source>
</evidence>
<dbReference type="GO" id="GO:0003677">
    <property type="term" value="F:DNA binding"/>
    <property type="evidence" value="ECO:0007669"/>
    <property type="project" value="UniProtKB-KW"/>
</dbReference>
<evidence type="ECO:0000256" key="4">
    <source>
        <dbReference type="ARBA" id="ARBA00023125"/>
    </source>
</evidence>
<dbReference type="InterPro" id="IPR003593">
    <property type="entry name" value="AAA+_ATPase"/>
</dbReference>
<evidence type="ECO:0000256" key="2">
    <source>
        <dbReference type="ARBA" id="ARBA00022840"/>
    </source>
</evidence>
<dbReference type="CDD" id="cd00009">
    <property type="entry name" value="AAA"/>
    <property type="match status" value="1"/>
</dbReference>
<protein>
    <submittedName>
        <fullName evidence="7">Sigma-54-dependent Fis family transcriptional regulator</fullName>
    </submittedName>
</protein>
<dbReference type="InterPro" id="IPR025662">
    <property type="entry name" value="Sigma_54_int_dom_ATP-bd_1"/>
</dbReference>
<accession>A0A545T393</accession>
<evidence type="ECO:0000313" key="8">
    <source>
        <dbReference type="Proteomes" id="UP000317839"/>
    </source>
</evidence>
<dbReference type="AlphaFoldDB" id="A0A545T393"/>
<dbReference type="SUPFAM" id="SSF46689">
    <property type="entry name" value="Homeodomain-like"/>
    <property type="match status" value="1"/>
</dbReference>
<dbReference type="InterPro" id="IPR025944">
    <property type="entry name" value="Sigma_54_int_dom_CS"/>
</dbReference>
<dbReference type="InterPro" id="IPR058031">
    <property type="entry name" value="AAA_lid_NorR"/>
</dbReference>
<feature type="domain" description="Sigma-54 factor interaction" evidence="6">
    <location>
        <begin position="1"/>
        <end position="230"/>
    </location>
</feature>
<dbReference type="EMBL" id="VIKR01000006">
    <property type="protein sequence ID" value="TQV71693.1"/>
    <property type="molecule type" value="Genomic_DNA"/>
</dbReference>
<dbReference type="Gene3D" id="1.10.8.60">
    <property type="match status" value="1"/>
</dbReference>
<dbReference type="SMART" id="SM00382">
    <property type="entry name" value="AAA"/>
    <property type="match status" value="1"/>
</dbReference>
<dbReference type="PROSITE" id="PS00676">
    <property type="entry name" value="SIGMA54_INTERACT_2"/>
    <property type="match status" value="1"/>
</dbReference>
<dbReference type="GO" id="GO:0005524">
    <property type="term" value="F:ATP binding"/>
    <property type="evidence" value="ECO:0007669"/>
    <property type="project" value="UniProtKB-KW"/>
</dbReference>
<comment type="caution">
    <text evidence="7">The sequence shown here is derived from an EMBL/GenBank/DDBJ whole genome shotgun (WGS) entry which is preliminary data.</text>
</comment>
<proteinExistence type="predicted"/>
<dbReference type="GO" id="GO:0006355">
    <property type="term" value="P:regulation of DNA-templated transcription"/>
    <property type="evidence" value="ECO:0007669"/>
    <property type="project" value="InterPro"/>
</dbReference>
<reference evidence="7 8" key="1">
    <citation type="submission" date="2019-06" db="EMBL/GenBank/DDBJ databases">
        <title>Draft genome of Aliikangiella marina GYP-15.</title>
        <authorList>
            <person name="Wang G."/>
        </authorList>
    </citation>
    <scope>NUCLEOTIDE SEQUENCE [LARGE SCALE GENOMIC DNA]</scope>
    <source>
        <strain evidence="7 8">GYP-15</strain>
    </source>
</reference>
<dbReference type="Pfam" id="PF25601">
    <property type="entry name" value="AAA_lid_14"/>
    <property type="match status" value="1"/>
</dbReference>
<dbReference type="PANTHER" id="PTHR32071">
    <property type="entry name" value="TRANSCRIPTIONAL REGULATORY PROTEIN"/>
    <property type="match status" value="1"/>
</dbReference>
<dbReference type="InterPro" id="IPR009057">
    <property type="entry name" value="Homeodomain-like_sf"/>
</dbReference>
<dbReference type="InterPro" id="IPR002078">
    <property type="entry name" value="Sigma_54_int"/>
</dbReference>
<dbReference type="Gene3D" id="1.10.10.60">
    <property type="entry name" value="Homeodomain-like"/>
    <property type="match status" value="1"/>
</dbReference>
<evidence type="ECO:0000256" key="1">
    <source>
        <dbReference type="ARBA" id="ARBA00022741"/>
    </source>
</evidence>
<organism evidence="7 8">
    <name type="scientific">Aliikangiella marina</name>
    <dbReference type="NCBI Taxonomy" id="1712262"/>
    <lineage>
        <taxon>Bacteria</taxon>
        <taxon>Pseudomonadati</taxon>
        <taxon>Pseudomonadota</taxon>
        <taxon>Gammaproteobacteria</taxon>
        <taxon>Oceanospirillales</taxon>
        <taxon>Pleioneaceae</taxon>
        <taxon>Aliikangiella</taxon>
    </lineage>
</organism>
<evidence type="ECO:0000313" key="7">
    <source>
        <dbReference type="EMBL" id="TQV71693.1"/>
    </source>
</evidence>
<keyword evidence="4" id="KW-0238">DNA-binding</keyword>
<keyword evidence="2" id="KW-0067">ATP-binding</keyword>
<keyword evidence="5" id="KW-0804">Transcription</keyword>
<keyword evidence="3" id="KW-0805">Transcription regulation</keyword>
<dbReference type="PANTHER" id="PTHR32071:SF113">
    <property type="entry name" value="ALGINATE BIOSYNTHESIS TRANSCRIPTIONAL REGULATORY PROTEIN ALGB"/>
    <property type="match status" value="1"/>
</dbReference>
<dbReference type="FunFam" id="3.40.50.300:FF:000006">
    <property type="entry name" value="DNA-binding transcriptional regulator NtrC"/>
    <property type="match status" value="1"/>
</dbReference>
<name>A0A545T393_9GAMM</name>
<dbReference type="PROSITE" id="PS00675">
    <property type="entry name" value="SIGMA54_INTERACT_1"/>
    <property type="match status" value="1"/>
</dbReference>
<evidence type="ECO:0000256" key="3">
    <source>
        <dbReference type="ARBA" id="ARBA00023015"/>
    </source>
</evidence>
<dbReference type="Pfam" id="PF00158">
    <property type="entry name" value="Sigma54_activat"/>
    <property type="match status" value="1"/>
</dbReference>
<keyword evidence="8" id="KW-1185">Reference proteome</keyword>
<dbReference type="Gene3D" id="3.40.50.300">
    <property type="entry name" value="P-loop containing nucleotide triphosphate hydrolases"/>
    <property type="match status" value="1"/>
</dbReference>
<keyword evidence="1" id="KW-0547">Nucleotide-binding</keyword>
<sequence length="333" mass="37960">MIGQSASFQNVLKRIRTFSACDAPVLIEGETGTGKEMIARAVHYYSDRKEHPFIPVNCGALPDNLIENELFGHVKGAYTDAKTQSTGLVGQANGGTLFLDEIESLTPKSQVALMRFLQEKEYKPLGSNVPLKSDIRIVTASNVAIDKLVAQRLMRQDLFFRLNILSVQLPPLKDRGDDIELLANHFLVKFQEQYELPVRRYHQKTLDWFKAYHWPGNIRELENLVLRAVLVCDDEFISPRHFCDDNIYIQNQIQHAENQFVSDEFGDAELSVDESFSEAKSRVINSFEKCYLKKLMQKYAGNVTLAAKFACKERRALGKLLKKHGISRQNYLS</sequence>
<dbReference type="PROSITE" id="PS50045">
    <property type="entry name" value="SIGMA54_INTERACT_4"/>
    <property type="match status" value="1"/>
</dbReference>
<gene>
    <name evidence="7" type="ORF">FLL45_20280</name>
</gene>
<dbReference type="OrthoDB" id="9804019at2"/>
<dbReference type="InterPro" id="IPR025943">
    <property type="entry name" value="Sigma_54_int_dom_ATP-bd_2"/>
</dbReference>
<dbReference type="SUPFAM" id="SSF52540">
    <property type="entry name" value="P-loop containing nucleoside triphosphate hydrolases"/>
    <property type="match status" value="1"/>
</dbReference>
<dbReference type="PROSITE" id="PS00688">
    <property type="entry name" value="SIGMA54_INTERACT_3"/>
    <property type="match status" value="1"/>
</dbReference>
<dbReference type="InterPro" id="IPR027417">
    <property type="entry name" value="P-loop_NTPase"/>
</dbReference>
<dbReference type="Proteomes" id="UP000317839">
    <property type="component" value="Unassembled WGS sequence"/>
</dbReference>
<evidence type="ECO:0000256" key="5">
    <source>
        <dbReference type="ARBA" id="ARBA00023163"/>
    </source>
</evidence>